<name>A7VRD8_9FIRM</name>
<organism evidence="1 2">
    <name type="scientific">[Clostridium] leptum DSM 753</name>
    <dbReference type="NCBI Taxonomy" id="428125"/>
    <lineage>
        <taxon>Bacteria</taxon>
        <taxon>Bacillati</taxon>
        <taxon>Bacillota</taxon>
        <taxon>Clostridia</taxon>
        <taxon>Eubacteriales</taxon>
        <taxon>Oscillospiraceae</taxon>
        <taxon>Oscillospiraceae incertae sedis</taxon>
    </lineage>
</organism>
<dbReference type="EMBL" id="ABCB02000016">
    <property type="protein sequence ID" value="EDO62260.1"/>
    <property type="molecule type" value="Genomic_DNA"/>
</dbReference>
<evidence type="ECO:0000313" key="1">
    <source>
        <dbReference type="EMBL" id="EDO62260.1"/>
    </source>
</evidence>
<comment type="caution">
    <text evidence="1">The sequence shown here is derived from an EMBL/GenBank/DDBJ whole genome shotgun (WGS) entry which is preliminary data.</text>
</comment>
<reference evidence="1 2" key="2">
    <citation type="submission" date="2007-08" db="EMBL/GenBank/DDBJ databases">
        <authorList>
            <person name="Fulton L."/>
            <person name="Clifton S."/>
            <person name="Fulton B."/>
            <person name="Xu J."/>
            <person name="Minx P."/>
            <person name="Pepin K.H."/>
            <person name="Johnson M."/>
            <person name="Thiruvilangam P."/>
            <person name="Bhonagiri V."/>
            <person name="Nash W.E."/>
            <person name="Wang C."/>
            <person name="Mardis E.R."/>
            <person name="Wilson R.K."/>
        </authorList>
    </citation>
    <scope>NUCLEOTIDE SEQUENCE [LARGE SCALE GENOMIC DNA]</scope>
    <source>
        <strain evidence="1 2">DSM 753</strain>
    </source>
</reference>
<dbReference type="Proteomes" id="UP000003490">
    <property type="component" value="Unassembled WGS sequence"/>
</dbReference>
<protein>
    <submittedName>
        <fullName evidence="1">Uncharacterized protein</fullName>
    </submittedName>
</protein>
<reference evidence="1 2" key="1">
    <citation type="submission" date="2007-08" db="EMBL/GenBank/DDBJ databases">
        <title>Draft genome sequence of Clostridium leptum (DSM 753).</title>
        <authorList>
            <person name="Sudarsanam P."/>
            <person name="Ley R."/>
            <person name="Guruge J."/>
            <person name="Turnbaugh P.J."/>
            <person name="Mahowald M."/>
            <person name="Liep D."/>
            <person name="Gordon J."/>
        </authorList>
    </citation>
    <scope>NUCLEOTIDE SEQUENCE [LARGE SCALE GENOMIC DNA]</scope>
    <source>
        <strain evidence="1 2">DSM 753</strain>
    </source>
</reference>
<dbReference type="HOGENOM" id="CLU_3287421_0_0_9"/>
<proteinExistence type="predicted"/>
<sequence length="40" mass="4689">MLSAWAEAEKRVLRNAAPRAKRLLRASEDSPCRRRKPQRL</sequence>
<dbReference type="AlphaFoldDB" id="A7VRD8"/>
<accession>A7VRD8</accession>
<gene>
    <name evidence="1" type="ORF">CLOLEP_01121</name>
</gene>
<evidence type="ECO:0000313" key="2">
    <source>
        <dbReference type="Proteomes" id="UP000003490"/>
    </source>
</evidence>